<accession>A0A9P4VPG3</accession>
<feature type="non-terminal residue" evidence="3">
    <location>
        <position position="659"/>
    </location>
</feature>
<keyword evidence="2" id="KW-0812">Transmembrane</keyword>
<comment type="caution">
    <text evidence="3">The sequence shown here is derived from an EMBL/GenBank/DDBJ whole genome shotgun (WGS) entry which is preliminary data.</text>
</comment>
<proteinExistence type="predicted"/>
<protein>
    <submittedName>
        <fullName evidence="3">Uncharacterized protein</fullName>
    </submittedName>
</protein>
<keyword evidence="2" id="KW-1133">Transmembrane helix</keyword>
<name>A0A9P4VPG3_9PEZI</name>
<evidence type="ECO:0000313" key="4">
    <source>
        <dbReference type="Proteomes" id="UP000799429"/>
    </source>
</evidence>
<feature type="non-terminal residue" evidence="3">
    <location>
        <position position="1"/>
    </location>
</feature>
<keyword evidence="4" id="KW-1185">Reference proteome</keyword>
<feature type="region of interest" description="Disordered" evidence="1">
    <location>
        <begin position="603"/>
        <end position="625"/>
    </location>
</feature>
<feature type="transmembrane region" description="Helical" evidence="2">
    <location>
        <begin position="125"/>
        <end position="147"/>
    </location>
</feature>
<dbReference type="OrthoDB" id="5340195at2759"/>
<sequence>DPDTQRLMDRRAGEIAIWKVHWLTPFMMASLFILGILGALSHHFFYRSLDGKLAKNQITLGRIGTALAFFTKSTLIGSVLLSYRQRIWHTVRTRSMTIGGIDALFAVAEDPGNFFNGEMLRNAKLAAFMALATWFIPLAAVLAPASLTSGVVLSEQNTTCPNVPTLNFTQEAKYNFRNPTSFPGNSMTFYNTTDRDGEDPGWFDYFDQPSKNARRLTLTSIYMKRAVVGPDAGQRSCDGGWNCTYTLNFVGPGYSCEEVAHGVGGNTSELAIMGAPFNTSKLAPEGIMIYLADVDAGEYQNPQLPTDNHGEPIQKHGPWPDDLGVFKGEPVLWIGYSIDTGRDWPEDTPSSWKEMWDTERVPSILKCIHYVTNYTVHMNFTEGQHNATVLNRDYLRPIINTTVNPGIRWGENLTFMPESEFVRPTTDVGRYKITAAYHALGQLLRGFLRGSIAYDSNYPLTRSDISETRLVDQRTSYPVANLIDMLQAVYEDMILTLLSDPHLQISSTTSVPCTKNKAQNVFHYYASGLWIGYAIVVAFTLIFLVVGSVSIWQNGVTSDTSFSRIMVTTRNPTLDRISVGACLGGDPFPAELKKTRLRFGILEEDDDNNSDNGEPRPSLSRYGGGRGLFGRVEHVAFGTEGETRPIVKYGTYAGLKKWR</sequence>
<dbReference type="EMBL" id="MU006096">
    <property type="protein sequence ID" value="KAF2838783.1"/>
    <property type="molecule type" value="Genomic_DNA"/>
</dbReference>
<dbReference type="AlphaFoldDB" id="A0A9P4VPG3"/>
<organism evidence="3 4">
    <name type="scientific">Patellaria atrata CBS 101060</name>
    <dbReference type="NCBI Taxonomy" id="1346257"/>
    <lineage>
        <taxon>Eukaryota</taxon>
        <taxon>Fungi</taxon>
        <taxon>Dikarya</taxon>
        <taxon>Ascomycota</taxon>
        <taxon>Pezizomycotina</taxon>
        <taxon>Dothideomycetes</taxon>
        <taxon>Dothideomycetes incertae sedis</taxon>
        <taxon>Patellariales</taxon>
        <taxon>Patellariaceae</taxon>
        <taxon>Patellaria</taxon>
    </lineage>
</organism>
<dbReference type="Proteomes" id="UP000799429">
    <property type="component" value="Unassembled WGS sequence"/>
</dbReference>
<dbReference type="PANTHER" id="PTHR35041:SF3">
    <property type="entry name" value="FORMYLMETHIONINE DEFORMYLASE-LIKE PROTEIN"/>
    <property type="match status" value="1"/>
</dbReference>
<evidence type="ECO:0000313" key="3">
    <source>
        <dbReference type="EMBL" id="KAF2838783.1"/>
    </source>
</evidence>
<keyword evidence="2" id="KW-0472">Membrane</keyword>
<feature type="transmembrane region" description="Helical" evidence="2">
    <location>
        <begin position="20"/>
        <end position="40"/>
    </location>
</feature>
<evidence type="ECO:0000256" key="1">
    <source>
        <dbReference type="SAM" id="MobiDB-lite"/>
    </source>
</evidence>
<gene>
    <name evidence="3" type="ORF">M501DRAFT_906253</name>
</gene>
<feature type="transmembrane region" description="Helical" evidence="2">
    <location>
        <begin position="60"/>
        <end position="83"/>
    </location>
</feature>
<dbReference type="PANTHER" id="PTHR35041">
    <property type="entry name" value="MEDIATOR OF RNA POLYMERASE II TRANSCRIPTION SUBUNIT 1"/>
    <property type="match status" value="1"/>
</dbReference>
<evidence type="ECO:0000256" key="2">
    <source>
        <dbReference type="SAM" id="Phobius"/>
    </source>
</evidence>
<feature type="transmembrane region" description="Helical" evidence="2">
    <location>
        <begin position="522"/>
        <end position="546"/>
    </location>
</feature>
<reference evidence="3" key="1">
    <citation type="journal article" date="2020" name="Stud. Mycol.">
        <title>101 Dothideomycetes genomes: a test case for predicting lifestyles and emergence of pathogens.</title>
        <authorList>
            <person name="Haridas S."/>
            <person name="Albert R."/>
            <person name="Binder M."/>
            <person name="Bloem J."/>
            <person name="Labutti K."/>
            <person name="Salamov A."/>
            <person name="Andreopoulos B."/>
            <person name="Baker S."/>
            <person name="Barry K."/>
            <person name="Bills G."/>
            <person name="Bluhm B."/>
            <person name="Cannon C."/>
            <person name="Castanera R."/>
            <person name="Culley D."/>
            <person name="Daum C."/>
            <person name="Ezra D."/>
            <person name="Gonzalez J."/>
            <person name="Henrissat B."/>
            <person name="Kuo A."/>
            <person name="Liang C."/>
            <person name="Lipzen A."/>
            <person name="Lutzoni F."/>
            <person name="Magnuson J."/>
            <person name="Mondo S."/>
            <person name="Nolan M."/>
            <person name="Ohm R."/>
            <person name="Pangilinan J."/>
            <person name="Park H.-J."/>
            <person name="Ramirez L."/>
            <person name="Alfaro M."/>
            <person name="Sun H."/>
            <person name="Tritt A."/>
            <person name="Yoshinaga Y."/>
            <person name="Zwiers L.-H."/>
            <person name="Turgeon B."/>
            <person name="Goodwin S."/>
            <person name="Spatafora J."/>
            <person name="Crous P."/>
            <person name="Grigoriev I."/>
        </authorList>
    </citation>
    <scope>NUCLEOTIDE SEQUENCE</scope>
    <source>
        <strain evidence="3">CBS 101060</strain>
    </source>
</reference>